<dbReference type="Proteomes" id="UP001500840">
    <property type="component" value="Unassembled WGS sequence"/>
</dbReference>
<name>A0ABP8N675_9BACT</name>
<protein>
    <recommendedName>
        <fullName evidence="3">Beta-lactamase hydrolase-like protein</fullName>
    </recommendedName>
</protein>
<dbReference type="InterPro" id="IPR029021">
    <property type="entry name" value="Prot-tyrosine_phosphatase-like"/>
</dbReference>
<evidence type="ECO:0000313" key="1">
    <source>
        <dbReference type="EMBL" id="GAA4459988.1"/>
    </source>
</evidence>
<dbReference type="SUPFAM" id="SSF52799">
    <property type="entry name" value="(Phosphotyrosine protein) phosphatases II"/>
    <property type="match status" value="1"/>
</dbReference>
<sequence length="227" mass="25304">MTITCFAPHLLSDMNSAMPTRLLILFAIFTATIPVSDSFQYSQLIAEDAILTSDRDSATTTHKLETHELGDTRNVLRFGNVILAGQPDQELFSEFKQRGITTVLTLREPVELEWDEKQVAESAGLRFFQLPVQGPDDLSPEMFDKSLEIIRSAKDDEKVLVHCAAASRVGAVWMAHRIIDGKLSVDEARKEARQVGMRAPVLEAKVLEYIQTKQNAQSSDSLKKASQ</sequence>
<accession>A0ABP8N675</accession>
<evidence type="ECO:0008006" key="3">
    <source>
        <dbReference type="Google" id="ProtNLM"/>
    </source>
</evidence>
<dbReference type="Pfam" id="PF22785">
    <property type="entry name" value="Tc-R-P"/>
    <property type="match status" value="1"/>
</dbReference>
<keyword evidence="2" id="KW-1185">Reference proteome</keyword>
<reference evidence="2" key="1">
    <citation type="journal article" date="2019" name="Int. J. Syst. Evol. Microbiol.">
        <title>The Global Catalogue of Microorganisms (GCM) 10K type strain sequencing project: providing services to taxonomists for standard genome sequencing and annotation.</title>
        <authorList>
            <consortium name="The Broad Institute Genomics Platform"/>
            <consortium name="The Broad Institute Genome Sequencing Center for Infectious Disease"/>
            <person name="Wu L."/>
            <person name="Ma J."/>
        </authorList>
    </citation>
    <scope>NUCLEOTIDE SEQUENCE [LARGE SCALE GENOMIC DNA]</scope>
    <source>
        <strain evidence="2">JCM 17759</strain>
    </source>
</reference>
<gene>
    <name evidence="1" type="ORF">GCM10023156_40310</name>
</gene>
<organism evidence="1 2">
    <name type="scientific">Novipirellula rosea</name>
    <dbReference type="NCBI Taxonomy" id="1031540"/>
    <lineage>
        <taxon>Bacteria</taxon>
        <taxon>Pseudomonadati</taxon>
        <taxon>Planctomycetota</taxon>
        <taxon>Planctomycetia</taxon>
        <taxon>Pirellulales</taxon>
        <taxon>Pirellulaceae</taxon>
        <taxon>Novipirellula</taxon>
    </lineage>
</organism>
<dbReference type="Gene3D" id="3.90.190.10">
    <property type="entry name" value="Protein tyrosine phosphatase superfamily"/>
    <property type="match status" value="1"/>
</dbReference>
<dbReference type="EMBL" id="BAABGA010000049">
    <property type="protein sequence ID" value="GAA4459988.1"/>
    <property type="molecule type" value="Genomic_DNA"/>
</dbReference>
<evidence type="ECO:0000313" key="2">
    <source>
        <dbReference type="Proteomes" id="UP001500840"/>
    </source>
</evidence>
<comment type="caution">
    <text evidence="1">The sequence shown here is derived from an EMBL/GenBank/DDBJ whole genome shotgun (WGS) entry which is preliminary data.</text>
</comment>
<proteinExistence type="predicted"/>